<sequence length="402" mass="41592">MVLAVLAAWASLVGGGTAWAHAGPRPALLWGAVEPVASGVSYREFSLTASHGPVRGHLLTADLRSPRVSLDLLYPGSVAARSTVSRMAEARGAVGGVNGDFFDISEAQHPGVEATGAPVGPSVASGRGIGAAVPDGQRFGPPMPRGGSTRDVIGVGTDRTGRLDRLTLRGTVTAKGRRLPLRGFNQYALPVGGIGAYTPDWGAASRRRATCGTDTRRSAPCSDETYELTVQHGKVASESRAPGRGRIAAGTVVLVGRESGARELRRLRVGDRVRVERKLTGDGEGALRFAIGGFPVLRDGRPVAGLDGRTPAVRTSVGMAEQGRLFHLLALDGGPEYRSGLTVAELADVMRDIGADDAVNLDGGGSSTLVTRERGGHASVRNHPSGGAERPVANGVGVFVQT</sequence>
<proteinExistence type="predicted"/>
<dbReference type="RefSeq" id="WP_390316817.1">
    <property type="nucleotide sequence ID" value="NZ_JBHSPB010000008.1"/>
</dbReference>
<evidence type="ECO:0000313" key="5">
    <source>
        <dbReference type="Proteomes" id="UP001596083"/>
    </source>
</evidence>
<feature type="signal peptide" evidence="2">
    <location>
        <begin position="1"/>
        <end position="22"/>
    </location>
</feature>
<keyword evidence="4" id="KW-0378">Hydrolase</keyword>
<feature type="chain" id="PRO_5046164228" evidence="2">
    <location>
        <begin position="23"/>
        <end position="402"/>
    </location>
</feature>
<name>A0ABW0Z390_9ACTN</name>
<organism evidence="4 5">
    <name type="scientific">Streptomyces gamaensis</name>
    <dbReference type="NCBI Taxonomy" id="1763542"/>
    <lineage>
        <taxon>Bacteria</taxon>
        <taxon>Bacillati</taxon>
        <taxon>Actinomycetota</taxon>
        <taxon>Actinomycetes</taxon>
        <taxon>Kitasatosporales</taxon>
        <taxon>Streptomycetaceae</taxon>
        <taxon>Streptomyces</taxon>
    </lineage>
</organism>
<gene>
    <name evidence="4" type="ORF">ACFP1Z_15235</name>
</gene>
<evidence type="ECO:0000313" key="4">
    <source>
        <dbReference type="EMBL" id="MFC5721524.1"/>
    </source>
</evidence>
<dbReference type="InterPro" id="IPR018711">
    <property type="entry name" value="NAGPA"/>
</dbReference>
<feature type="region of interest" description="Disordered" evidence="1">
    <location>
        <begin position="364"/>
        <end position="394"/>
    </location>
</feature>
<feature type="domain" description="Phosphodiester glycosidase" evidence="3">
    <location>
        <begin position="227"/>
        <end position="399"/>
    </location>
</feature>
<evidence type="ECO:0000256" key="1">
    <source>
        <dbReference type="SAM" id="MobiDB-lite"/>
    </source>
</evidence>
<keyword evidence="4" id="KW-0326">Glycosidase</keyword>
<dbReference type="Proteomes" id="UP001596083">
    <property type="component" value="Unassembled WGS sequence"/>
</dbReference>
<keyword evidence="5" id="KW-1185">Reference proteome</keyword>
<evidence type="ECO:0000259" key="3">
    <source>
        <dbReference type="Pfam" id="PF09992"/>
    </source>
</evidence>
<comment type="caution">
    <text evidence="4">The sequence shown here is derived from an EMBL/GenBank/DDBJ whole genome shotgun (WGS) entry which is preliminary data.</text>
</comment>
<dbReference type="GO" id="GO:0016798">
    <property type="term" value="F:hydrolase activity, acting on glycosyl bonds"/>
    <property type="evidence" value="ECO:0007669"/>
    <property type="project" value="UniProtKB-KW"/>
</dbReference>
<reference evidence="5" key="1">
    <citation type="journal article" date="2019" name="Int. J. Syst. Evol. Microbiol.">
        <title>The Global Catalogue of Microorganisms (GCM) 10K type strain sequencing project: providing services to taxonomists for standard genome sequencing and annotation.</title>
        <authorList>
            <consortium name="The Broad Institute Genomics Platform"/>
            <consortium name="The Broad Institute Genome Sequencing Center for Infectious Disease"/>
            <person name="Wu L."/>
            <person name="Ma J."/>
        </authorList>
    </citation>
    <scope>NUCLEOTIDE SEQUENCE [LARGE SCALE GENOMIC DNA]</scope>
    <source>
        <strain evidence="5">CGMCC 4.7304</strain>
    </source>
</reference>
<keyword evidence="2" id="KW-0732">Signal</keyword>
<dbReference type="PANTHER" id="PTHR40446:SF2">
    <property type="entry name" value="N-ACETYLGLUCOSAMINE-1-PHOSPHODIESTER ALPHA-N-ACETYLGLUCOSAMINIDASE"/>
    <property type="match status" value="1"/>
</dbReference>
<feature type="region of interest" description="Disordered" evidence="1">
    <location>
        <begin position="134"/>
        <end position="156"/>
    </location>
</feature>
<accession>A0ABW0Z390</accession>
<evidence type="ECO:0000256" key="2">
    <source>
        <dbReference type="SAM" id="SignalP"/>
    </source>
</evidence>
<dbReference type="EMBL" id="JBHSPB010000008">
    <property type="protein sequence ID" value="MFC5721524.1"/>
    <property type="molecule type" value="Genomic_DNA"/>
</dbReference>
<dbReference type="Pfam" id="PF09992">
    <property type="entry name" value="NAGPA"/>
    <property type="match status" value="1"/>
</dbReference>
<protein>
    <submittedName>
        <fullName evidence="4">Phosphodiester glycosidase family protein</fullName>
    </submittedName>
</protein>
<dbReference type="PANTHER" id="PTHR40446">
    <property type="entry name" value="N-ACETYLGLUCOSAMINE-1-PHOSPHODIESTER ALPHA-N-ACETYLGLUCOSAMINIDASE"/>
    <property type="match status" value="1"/>
</dbReference>